<feature type="region of interest" description="Disordered" evidence="6">
    <location>
        <begin position="126"/>
        <end position="196"/>
    </location>
</feature>
<sequence length="264" mass="30145">MLLLLSFSLTLLTLLLLAGFGNVQGNAELWDINGKKKIKKMEIPDTTFLQWSPDGQHFVTATTAPRLKVSNGYKIWHYSGALLHEKPWGKDELYQVVWQNYPQGTFKTPNIVYKAVEGIASSQPIASKQVYRPPHARNTDFKPTSLHEDSSLETKNQSKAYLKMKKKREAKRQAKQSQDVDDLSNNKQSAVKTIEEPKDNEKLLRIKKIQSDLKSINRFKTLQSSGKELDNNQMARLKLENGLLAELKQLQFYLNNSGWDLSNP</sequence>
<evidence type="ECO:0000256" key="1">
    <source>
        <dbReference type="ARBA" id="ARBA00003993"/>
    </source>
</evidence>
<dbReference type="GO" id="GO:0043022">
    <property type="term" value="F:ribosome binding"/>
    <property type="evidence" value="ECO:0007669"/>
    <property type="project" value="TreeGrafter"/>
</dbReference>
<keyword evidence="7" id="KW-0732">Signal</keyword>
<dbReference type="InterPro" id="IPR011387">
    <property type="entry name" value="TIF2A"/>
</dbReference>
<feature type="signal peptide" evidence="7">
    <location>
        <begin position="1"/>
        <end position="25"/>
    </location>
</feature>
<dbReference type="EMBL" id="VYZN01000065">
    <property type="protein sequence ID" value="KAE9524679.1"/>
    <property type="molecule type" value="Genomic_DNA"/>
</dbReference>
<evidence type="ECO:0000256" key="2">
    <source>
        <dbReference type="ARBA" id="ARBA00022540"/>
    </source>
</evidence>
<evidence type="ECO:0000256" key="4">
    <source>
        <dbReference type="ARBA" id="ARBA00022737"/>
    </source>
</evidence>
<dbReference type="OrthoDB" id="2194683at2759"/>
<keyword evidence="2" id="KW-0396">Initiation factor</keyword>
<dbReference type="GO" id="GO:0000049">
    <property type="term" value="F:tRNA binding"/>
    <property type="evidence" value="ECO:0007669"/>
    <property type="project" value="TreeGrafter"/>
</dbReference>
<dbReference type="GO" id="GO:0003743">
    <property type="term" value="F:translation initiation factor activity"/>
    <property type="evidence" value="ECO:0007669"/>
    <property type="project" value="UniProtKB-KW"/>
</dbReference>
<comment type="caution">
    <text evidence="9">The sequence shown here is derived from an EMBL/GenBank/DDBJ whole genome shotgun (WGS) entry which is preliminary data.</text>
</comment>
<evidence type="ECO:0000313" key="10">
    <source>
        <dbReference type="Proteomes" id="UP000475862"/>
    </source>
</evidence>
<dbReference type="SUPFAM" id="SSF50969">
    <property type="entry name" value="YVTN repeat-like/Quinoprotein amine dehydrogenase"/>
    <property type="match status" value="1"/>
</dbReference>
<keyword evidence="4" id="KW-0677">Repeat</keyword>
<reference evidence="9 10" key="1">
    <citation type="submission" date="2019-08" db="EMBL/GenBank/DDBJ databases">
        <title>The genome of the soybean aphid Biotype 1, its phylome, world population structure and adaptation to the North American continent.</title>
        <authorList>
            <person name="Giordano R."/>
            <person name="Donthu R.K."/>
            <person name="Hernandez A.G."/>
            <person name="Wright C.L."/>
            <person name="Zimin A.V."/>
        </authorList>
    </citation>
    <scope>NUCLEOTIDE SEQUENCE [LARGE SCALE GENOMIC DNA]</scope>
    <source>
        <tissue evidence="9">Whole aphids</tissue>
    </source>
</reference>
<accession>A0A6G0T272</accession>
<evidence type="ECO:0000256" key="6">
    <source>
        <dbReference type="SAM" id="MobiDB-lite"/>
    </source>
</evidence>
<evidence type="ECO:0000256" key="7">
    <source>
        <dbReference type="SAM" id="SignalP"/>
    </source>
</evidence>
<keyword evidence="10" id="KW-1185">Reference proteome</keyword>
<organism evidence="9 10">
    <name type="scientific">Aphis glycines</name>
    <name type="common">Soybean aphid</name>
    <dbReference type="NCBI Taxonomy" id="307491"/>
    <lineage>
        <taxon>Eukaryota</taxon>
        <taxon>Metazoa</taxon>
        <taxon>Ecdysozoa</taxon>
        <taxon>Arthropoda</taxon>
        <taxon>Hexapoda</taxon>
        <taxon>Insecta</taxon>
        <taxon>Pterygota</taxon>
        <taxon>Neoptera</taxon>
        <taxon>Paraneoptera</taxon>
        <taxon>Hemiptera</taxon>
        <taxon>Sternorrhyncha</taxon>
        <taxon>Aphidomorpha</taxon>
        <taxon>Aphidoidea</taxon>
        <taxon>Aphididae</taxon>
        <taxon>Aphidini</taxon>
        <taxon>Aphis</taxon>
        <taxon>Aphis</taxon>
    </lineage>
</organism>
<feature type="compositionally biased region" description="Basic and acidic residues" evidence="6">
    <location>
        <begin position="137"/>
        <end position="152"/>
    </location>
</feature>
<name>A0A6G0T272_APHGL</name>
<dbReference type="GO" id="GO:0022627">
    <property type="term" value="C:cytosolic small ribosomal subunit"/>
    <property type="evidence" value="ECO:0007669"/>
    <property type="project" value="TreeGrafter"/>
</dbReference>
<evidence type="ECO:0000259" key="8">
    <source>
        <dbReference type="Pfam" id="PF08662"/>
    </source>
</evidence>
<evidence type="ECO:0000313" key="9">
    <source>
        <dbReference type="EMBL" id="KAE9524679.1"/>
    </source>
</evidence>
<dbReference type="PANTHER" id="PTHR13227">
    <property type="entry name" value="EUKARYOTIC TRANSLATION INITIATION FACTOR 2A"/>
    <property type="match status" value="1"/>
</dbReference>
<evidence type="ECO:0000256" key="3">
    <source>
        <dbReference type="ARBA" id="ARBA00022574"/>
    </source>
</evidence>
<dbReference type="Pfam" id="PF08662">
    <property type="entry name" value="eIF2A"/>
    <property type="match status" value="1"/>
</dbReference>
<feature type="compositionally biased region" description="Basic residues" evidence="6">
    <location>
        <begin position="162"/>
        <end position="174"/>
    </location>
</feature>
<dbReference type="PANTHER" id="PTHR13227:SF0">
    <property type="entry name" value="EUKARYOTIC TRANSLATION INITIATION FACTOR 2A"/>
    <property type="match status" value="1"/>
</dbReference>
<dbReference type="InterPro" id="IPR011044">
    <property type="entry name" value="Quino_amine_DH_bsu"/>
</dbReference>
<feature type="domain" description="Translation initiation factor beta propellor-like" evidence="8">
    <location>
        <begin position="13"/>
        <end position="96"/>
    </location>
</feature>
<dbReference type="Proteomes" id="UP000475862">
    <property type="component" value="Unassembled WGS sequence"/>
</dbReference>
<keyword evidence="5" id="KW-0648">Protein biosynthesis</keyword>
<comment type="function">
    <text evidence="1">Functions in the early steps of protein synthesis of a small number of specific mRNAs. Acts by directing the binding of methionyl-tRNAi to 40S ribosomal subunits. In contrast to the eIF-2 complex, it binds methionyl-tRNAi to 40S subunits in a codon-dependent manner, whereas the eIF-2 complex binds methionyl-tRNAi to 40S subunits in a GTP-dependent manner.</text>
</comment>
<dbReference type="InterPro" id="IPR013979">
    <property type="entry name" value="TIF_beta_prop-like"/>
</dbReference>
<feature type="chain" id="PRO_5026243482" description="Translation initiation factor beta propellor-like domain-containing protein" evidence="7">
    <location>
        <begin position="26"/>
        <end position="264"/>
    </location>
</feature>
<dbReference type="GO" id="GO:0003729">
    <property type="term" value="F:mRNA binding"/>
    <property type="evidence" value="ECO:0007669"/>
    <property type="project" value="TreeGrafter"/>
</dbReference>
<protein>
    <recommendedName>
        <fullName evidence="8">Translation initiation factor beta propellor-like domain-containing protein</fullName>
    </recommendedName>
</protein>
<gene>
    <name evidence="9" type="ORF">AGLY_014729</name>
</gene>
<evidence type="ECO:0000256" key="5">
    <source>
        <dbReference type="ARBA" id="ARBA00022917"/>
    </source>
</evidence>
<keyword evidence="3" id="KW-0853">WD repeat</keyword>
<dbReference type="AlphaFoldDB" id="A0A6G0T272"/>
<proteinExistence type="predicted"/>